<gene>
    <name evidence="5" type="ORF">KI809_12955</name>
</gene>
<dbReference type="InterPro" id="IPR036291">
    <property type="entry name" value="NAD(P)-bd_dom_sf"/>
</dbReference>
<dbReference type="InterPro" id="IPR013099">
    <property type="entry name" value="K_chnl_dom"/>
</dbReference>
<dbReference type="PROSITE" id="PS51202">
    <property type="entry name" value="RCK_C"/>
    <property type="match status" value="1"/>
</dbReference>
<evidence type="ECO:0000259" key="3">
    <source>
        <dbReference type="PROSITE" id="PS51201"/>
    </source>
</evidence>
<evidence type="ECO:0000313" key="5">
    <source>
        <dbReference type="EMBL" id="MBT0665209.1"/>
    </source>
</evidence>
<dbReference type="Pfam" id="PF02254">
    <property type="entry name" value="TrkA_N"/>
    <property type="match status" value="1"/>
</dbReference>
<name>A0AAW4L2B2_9BACT</name>
<comment type="caution">
    <text evidence="5">The sequence shown here is derived from an EMBL/GenBank/DDBJ whole genome shotgun (WGS) entry which is preliminary data.</text>
</comment>
<proteinExistence type="predicted"/>
<feature type="transmembrane region" description="Helical" evidence="2">
    <location>
        <begin position="33"/>
        <end position="49"/>
    </location>
</feature>
<dbReference type="Pfam" id="PF07885">
    <property type="entry name" value="Ion_trans_2"/>
    <property type="match status" value="1"/>
</dbReference>
<protein>
    <submittedName>
        <fullName evidence="5">NAD-binding protein</fullName>
    </submittedName>
</protein>
<dbReference type="InterPro" id="IPR003148">
    <property type="entry name" value="RCK_N"/>
</dbReference>
<dbReference type="SUPFAM" id="SSF81324">
    <property type="entry name" value="Voltage-gated potassium channels"/>
    <property type="match status" value="1"/>
</dbReference>
<dbReference type="AlphaFoldDB" id="A0AAW4L2B2"/>
<evidence type="ECO:0000256" key="2">
    <source>
        <dbReference type="SAM" id="Phobius"/>
    </source>
</evidence>
<feature type="transmembrane region" description="Helical" evidence="2">
    <location>
        <begin position="6"/>
        <end position="26"/>
    </location>
</feature>
<dbReference type="InterPro" id="IPR036721">
    <property type="entry name" value="RCK_C_sf"/>
</dbReference>
<dbReference type="EMBL" id="JAHCVJ010000005">
    <property type="protein sequence ID" value="MBT0665209.1"/>
    <property type="molecule type" value="Genomic_DNA"/>
</dbReference>
<evidence type="ECO:0000313" key="6">
    <source>
        <dbReference type="Proteomes" id="UP000811899"/>
    </source>
</evidence>
<feature type="transmembrane region" description="Helical" evidence="2">
    <location>
        <begin position="61"/>
        <end position="86"/>
    </location>
</feature>
<dbReference type="PANTHER" id="PTHR43833">
    <property type="entry name" value="POTASSIUM CHANNEL PROTEIN 2-RELATED-RELATED"/>
    <property type="match status" value="1"/>
</dbReference>
<accession>A0AAW4L2B2</accession>
<dbReference type="PROSITE" id="PS51201">
    <property type="entry name" value="RCK_N"/>
    <property type="match status" value="1"/>
</dbReference>
<dbReference type="PANTHER" id="PTHR43833:SF9">
    <property type="entry name" value="POTASSIUM CHANNEL PROTEIN YUGO-RELATED"/>
    <property type="match status" value="1"/>
</dbReference>
<feature type="domain" description="RCK C-terminal" evidence="4">
    <location>
        <begin position="243"/>
        <end position="332"/>
    </location>
</feature>
<comment type="subcellular location">
    <subcellularLocation>
        <location evidence="1">Cell membrane</location>
        <topology evidence="1">Multi-pass membrane protein</topology>
    </subcellularLocation>
</comment>
<keyword evidence="2" id="KW-0812">Transmembrane</keyword>
<keyword evidence="2" id="KW-0472">Membrane</keyword>
<evidence type="ECO:0000256" key="1">
    <source>
        <dbReference type="ARBA" id="ARBA00004651"/>
    </source>
</evidence>
<feature type="domain" description="RCK N-terminal" evidence="3">
    <location>
        <begin position="107"/>
        <end position="224"/>
    </location>
</feature>
<sequence length="334" mass="36889">MDPVRHLKISFSVLVALVSVGVFGYMSIENWRFLDALYMTIITLGTVGFREVHELSDPGKVFTIVLVIFGVSVLGYIVGSLAQIMFEGQFQRIIGRKKVEKMIEALSDHYIICGYGRMGSLICREFAAKPLPFVVVEKNSEIIDKIKDEGYLYLHGDSTDDETLLRAGIKRAKGLISVVTSDTENVYITLTARGLNPDLYILARSGEEGSEIKLKRAGANKVVSPYHIGGSRMAQAILRPNVVDFIEIATGREHLDLQMEEIEIPEKSRFAGETLVSCGFRKETGVIIIGVKKTDGKMVFNPHSHTKLEESDTLIILGEPGAIDKLEQLIASPG</sequence>
<reference evidence="5 6" key="1">
    <citation type="submission" date="2021-05" db="EMBL/GenBank/DDBJ databases">
        <title>The draft genome of Geobacter pelophilus DSM 12255.</title>
        <authorList>
            <person name="Xu Z."/>
            <person name="Masuda Y."/>
            <person name="Itoh H."/>
            <person name="Senoo K."/>
        </authorList>
    </citation>
    <scope>NUCLEOTIDE SEQUENCE [LARGE SCALE GENOMIC DNA]</scope>
    <source>
        <strain evidence="5 6">DSM 12255</strain>
    </source>
</reference>
<dbReference type="GO" id="GO:0005886">
    <property type="term" value="C:plasma membrane"/>
    <property type="evidence" value="ECO:0007669"/>
    <property type="project" value="UniProtKB-SubCell"/>
</dbReference>
<dbReference type="GO" id="GO:0006813">
    <property type="term" value="P:potassium ion transport"/>
    <property type="evidence" value="ECO:0007669"/>
    <property type="project" value="InterPro"/>
</dbReference>
<evidence type="ECO:0000259" key="4">
    <source>
        <dbReference type="PROSITE" id="PS51202"/>
    </source>
</evidence>
<dbReference type="Gene3D" id="3.30.70.1450">
    <property type="entry name" value="Regulator of K+ conductance, C-terminal domain"/>
    <property type="match status" value="1"/>
</dbReference>
<dbReference type="GO" id="GO:0008324">
    <property type="term" value="F:monoatomic cation transmembrane transporter activity"/>
    <property type="evidence" value="ECO:0007669"/>
    <property type="project" value="InterPro"/>
</dbReference>
<dbReference type="SUPFAM" id="SSF51735">
    <property type="entry name" value="NAD(P)-binding Rossmann-fold domains"/>
    <property type="match status" value="1"/>
</dbReference>
<dbReference type="Pfam" id="PF02080">
    <property type="entry name" value="TrkA_C"/>
    <property type="match status" value="1"/>
</dbReference>
<keyword evidence="2" id="KW-1133">Transmembrane helix</keyword>
<dbReference type="Gene3D" id="3.40.50.720">
    <property type="entry name" value="NAD(P)-binding Rossmann-like Domain"/>
    <property type="match status" value="1"/>
</dbReference>
<dbReference type="InterPro" id="IPR050721">
    <property type="entry name" value="Trk_Ktr_HKT_K-transport"/>
</dbReference>
<dbReference type="RefSeq" id="WP_214171983.1">
    <property type="nucleotide sequence ID" value="NZ_JAHCVJ010000005.1"/>
</dbReference>
<dbReference type="Gene3D" id="1.10.287.70">
    <property type="match status" value="1"/>
</dbReference>
<dbReference type="InterPro" id="IPR006037">
    <property type="entry name" value="RCK_C"/>
</dbReference>
<dbReference type="Proteomes" id="UP000811899">
    <property type="component" value="Unassembled WGS sequence"/>
</dbReference>
<dbReference type="SUPFAM" id="SSF116726">
    <property type="entry name" value="TrkA C-terminal domain-like"/>
    <property type="match status" value="1"/>
</dbReference>
<organism evidence="5 6">
    <name type="scientific">Geoanaerobacter pelophilus</name>
    <dbReference type="NCBI Taxonomy" id="60036"/>
    <lineage>
        <taxon>Bacteria</taxon>
        <taxon>Pseudomonadati</taxon>
        <taxon>Thermodesulfobacteriota</taxon>
        <taxon>Desulfuromonadia</taxon>
        <taxon>Geobacterales</taxon>
        <taxon>Geobacteraceae</taxon>
        <taxon>Geoanaerobacter</taxon>
    </lineage>
</organism>
<keyword evidence="6" id="KW-1185">Reference proteome</keyword>